<sequence>LQKEELEDNKSHRASLENLSFELHDYAIAADVTAIFVAKQYEAQNLELTENLHCSEACLGELQKKH</sequence>
<evidence type="ECO:0000313" key="2">
    <source>
        <dbReference type="Proteomes" id="UP000015453"/>
    </source>
</evidence>
<feature type="non-terminal residue" evidence="1">
    <location>
        <position position="66"/>
    </location>
</feature>
<proteinExistence type="predicted"/>
<dbReference type="EMBL" id="AUSU01001122">
    <property type="protein sequence ID" value="EPS71751.1"/>
    <property type="molecule type" value="Genomic_DNA"/>
</dbReference>
<dbReference type="Proteomes" id="UP000015453">
    <property type="component" value="Unassembled WGS sequence"/>
</dbReference>
<evidence type="ECO:0000313" key="1">
    <source>
        <dbReference type="EMBL" id="EPS71751.1"/>
    </source>
</evidence>
<feature type="non-terminal residue" evidence="1">
    <location>
        <position position="1"/>
    </location>
</feature>
<name>S8D2W8_9LAMI</name>
<organism evidence="1 2">
    <name type="scientific">Genlisea aurea</name>
    <dbReference type="NCBI Taxonomy" id="192259"/>
    <lineage>
        <taxon>Eukaryota</taxon>
        <taxon>Viridiplantae</taxon>
        <taxon>Streptophyta</taxon>
        <taxon>Embryophyta</taxon>
        <taxon>Tracheophyta</taxon>
        <taxon>Spermatophyta</taxon>
        <taxon>Magnoliopsida</taxon>
        <taxon>eudicotyledons</taxon>
        <taxon>Gunneridae</taxon>
        <taxon>Pentapetalae</taxon>
        <taxon>asterids</taxon>
        <taxon>lamiids</taxon>
        <taxon>Lamiales</taxon>
        <taxon>Lentibulariaceae</taxon>
        <taxon>Genlisea</taxon>
    </lineage>
</organism>
<protein>
    <submittedName>
        <fullName evidence="1">Uncharacterized protein</fullName>
    </submittedName>
</protein>
<keyword evidence="2" id="KW-1185">Reference proteome</keyword>
<dbReference type="AlphaFoldDB" id="S8D2W8"/>
<comment type="caution">
    <text evidence="1">The sequence shown here is derived from an EMBL/GenBank/DDBJ whole genome shotgun (WGS) entry which is preliminary data.</text>
</comment>
<reference evidence="1 2" key="1">
    <citation type="journal article" date="2013" name="BMC Genomics">
        <title>The miniature genome of a carnivorous plant Genlisea aurea contains a low number of genes and short non-coding sequences.</title>
        <authorList>
            <person name="Leushkin E.V."/>
            <person name="Sutormin R.A."/>
            <person name="Nabieva E.R."/>
            <person name="Penin A.A."/>
            <person name="Kondrashov A.S."/>
            <person name="Logacheva M.D."/>
        </authorList>
    </citation>
    <scope>NUCLEOTIDE SEQUENCE [LARGE SCALE GENOMIC DNA]</scope>
</reference>
<accession>S8D2W8</accession>
<gene>
    <name evidence="1" type="ORF">M569_03012</name>
</gene>